<dbReference type="Proteomes" id="UP000799754">
    <property type="component" value="Unassembled WGS sequence"/>
</dbReference>
<sequence>MQCFCTQSPLNILVPGSSIAGPCLAFWLHKLIPICSITILERSLVPRHHGQAVDLRLAFVPIVSKMGLLGAVRGKTTTEEGVQFVHADCRTRATFPSSGNIEAQSETSEFEVLRGGGGLARGSVHFATAIFMDATENLERVNYMFDEAISSIKEENDQIKVTFFNRLPPAHFDLVVGADGMTSRTRHLVFGRRPNTQSYSPCHAPTRYTAPRGRLLLLRPNSYGNRRTYMVVTDSNLSRFEDIDEAMRKDDGKTQEARFEKKSEGAGFVNERCVRETQKAGDYYVQQIAQVKMKSWSDGKAVLLSDAAYFPPPISGVKAQRLIPGASQVANPQTEWGVWIFNKITGVASSAIVKGLGGVVGRFLTAFGGTADFPFPEYVVSTTGGD</sequence>
<protein>
    <submittedName>
        <fullName evidence="1">Uncharacterized protein</fullName>
    </submittedName>
</protein>
<keyword evidence="2" id="KW-1185">Reference proteome</keyword>
<evidence type="ECO:0000313" key="1">
    <source>
        <dbReference type="EMBL" id="KAF2621364.1"/>
    </source>
</evidence>
<name>A0ACB6RHY5_9PLEO</name>
<gene>
    <name evidence="1" type="ORF">BU25DRAFT_443810</name>
</gene>
<accession>A0ACB6RHY5</accession>
<organism evidence="1 2">
    <name type="scientific">Macroventuria anomochaeta</name>
    <dbReference type="NCBI Taxonomy" id="301207"/>
    <lineage>
        <taxon>Eukaryota</taxon>
        <taxon>Fungi</taxon>
        <taxon>Dikarya</taxon>
        <taxon>Ascomycota</taxon>
        <taxon>Pezizomycotina</taxon>
        <taxon>Dothideomycetes</taxon>
        <taxon>Pleosporomycetidae</taxon>
        <taxon>Pleosporales</taxon>
        <taxon>Pleosporineae</taxon>
        <taxon>Didymellaceae</taxon>
        <taxon>Macroventuria</taxon>
    </lineage>
</organism>
<evidence type="ECO:0000313" key="2">
    <source>
        <dbReference type="Proteomes" id="UP000799754"/>
    </source>
</evidence>
<dbReference type="EMBL" id="MU006756">
    <property type="protein sequence ID" value="KAF2621364.1"/>
    <property type="molecule type" value="Genomic_DNA"/>
</dbReference>
<reference evidence="1" key="1">
    <citation type="journal article" date="2020" name="Stud. Mycol.">
        <title>101 Dothideomycetes genomes: a test case for predicting lifestyles and emergence of pathogens.</title>
        <authorList>
            <person name="Haridas S."/>
            <person name="Albert R."/>
            <person name="Binder M."/>
            <person name="Bloem J."/>
            <person name="Labutti K."/>
            <person name="Salamov A."/>
            <person name="Andreopoulos B."/>
            <person name="Baker S."/>
            <person name="Barry K."/>
            <person name="Bills G."/>
            <person name="Bluhm B."/>
            <person name="Cannon C."/>
            <person name="Castanera R."/>
            <person name="Culley D."/>
            <person name="Daum C."/>
            <person name="Ezra D."/>
            <person name="Gonzalez J."/>
            <person name="Henrissat B."/>
            <person name="Kuo A."/>
            <person name="Liang C."/>
            <person name="Lipzen A."/>
            <person name="Lutzoni F."/>
            <person name="Magnuson J."/>
            <person name="Mondo S."/>
            <person name="Nolan M."/>
            <person name="Ohm R."/>
            <person name="Pangilinan J."/>
            <person name="Park H.-J."/>
            <person name="Ramirez L."/>
            <person name="Alfaro M."/>
            <person name="Sun H."/>
            <person name="Tritt A."/>
            <person name="Yoshinaga Y."/>
            <person name="Zwiers L.-H."/>
            <person name="Turgeon B."/>
            <person name="Goodwin S."/>
            <person name="Spatafora J."/>
            <person name="Crous P."/>
            <person name="Grigoriev I."/>
        </authorList>
    </citation>
    <scope>NUCLEOTIDE SEQUENCE</scope>
    <source>
        <strain evidence="1">CBS 525.71</strain>
    </source>
</reference>
<comment type="caution">
    <text evidence="1">The sequence shown here is derived from an EMBL/GenBank/DDBJ whole genome shotgun (WGS) entry which is preliminary data.</text>
</comment>
<proteinExistence type="predicted"/>